<organism evidence="3 4">
    <name type="scientific">Theileria orientalis strain Shintoku</name>
    <dbReference type="NCBI Taxonomy" id="869250"/>
    <lineage>
        <taxon>Eukaryota</taxon>
        <taxon>Sar</taxon>
        <taxon>Alveolata</taxon>
        <taxon>Apicomplexa</taxon>
        <taxon>Aconoidasida</taxon>
        <taxon>Piroplasmida</taxon>
        <taxon>Theileriidae</taxon>
        <taxon>Theileria</taxon>
    </lineage>
</organism>
<evidence type="ECO:0000256" key="1">
    <source>
        <dbReference type="ARBA" id="ARBA00005546"/>
    </source>
</evidence>
<comment type="similarity">
    <text evidence="1 2">Belongs to the CGI121/TPRKB family.</text>
</comment>
<dbReference type="InterPro" id="IPR013926">
    <property type="entry name" value="CGI121/TPRKB"/>
</dbReference>
<dbReference type="EMBL" id="AP011946">
    <property type="protein sequence ID" value="BAM38784.1"/>
    <property type="molecule type" value="Genomic_DNA"/>
</dbReference>
<proteinExistence type="inferred from homology"/>
<dbReference type="Gene3D" id="3.30.2380.10">
    <property type="entry name" value="CGI121/TPRKB"/>
    <property type="match status" value="1"/>
</dbReference>
<dbReference type="SUPFAM" id="SSF143870">
    <property type="entry name" value="PF0523-like"/>
    <property type="match status" value="1"/>
</dbReference>
<dbReference type="InterPro" id="IPR036504">
    <property type="entry name" value="CGI121/TPRKB_sf"/>
</dbReference>
<name>J7MEW8_THEOR</name>
<dbReference type="KEGG" id="tot:TOT_010000252"/>
<evidence type="ECO:0000313" key="4">
    <source>
        <dbReference type="Proteomes" id="UP000003786"/>
    </source>
</evidence>
<reference evidence="3 4" key="1">
    <citation type="journal article" date="2012" name="MBio">
        <title>Comparative genome analysis of three eukaryotic parasites with differing abilities to transform leukocytes reveals key mediators of Theileria-induced leukocyte transformation.</title>
        <authorList>
            <person name="Hayashida K."/>
            <person name="Hara Y."/>
            <person name="Abe T."/>
            <person name="Yamasaki C."/>
            <person name="Toyoda A."/>
            <person name="Kosuge T."/>
            <person name="Suzuki Y."/>
            <person name="Sato Y."/>
            <person name="Kawashima S."/>
            <person name="Katayama T."/>
            <person name="Wakaguri H."/>
            <person name="Inoue N."/>
            <person name="Homma K."/>
            <person name="Tada-Umezaki M."/>
            <person name="Yagi Y."/>
            <person name="Fujii Y."/>
            <person name="Habara T."/>
            <person name="Kanehisa M."/>
            <person name="Watanabe H."/>
            <person name="Ito K."/>
            <person name="Gojobori T."/>
            <person name="Sugawara H."/>
            <person name="Imanishi T."/>
            <person name="Weir W."/>
            <person name="Gardner M."/>
            <person name="Pain A."/>
            <person name="Shiels B."/>
            <person name="Hattori M."/>
            <person name="Nene V."/>
            <person name="Sugimoto C."/>
        </authorList>
    </citation>
    <scope>NUCLEOTIDE SEQUENCE [LARGE SCALE GENOMIC DNA]</scope>
    <source>
        <strain evidence="3 4">Shintoku</strain>
    </source>
</reference>
<dbReference type="eggNOG" id="ENOG502QXR4">
    <property type="taxonomic scope" value="Eukaryota"/>
</dbReference>
<dbReference type="OrthoDB" id="329139at2759"/>
<accession>J7MEW8</accession>
<protein>
    <submittedName>
        <fullName evidence="3">Uncharacterized protein</fullName>
    </submittedName>
</protein>
<evidence type="ECO:0000313" key="3">
    <source>
        <dbReference type="EMBL" id="BAM38784.1"/>
    </source>
</evidence>
<dbReference type="Pfam" id="PF08617">
    <property type="entry name" value="CGI-121"/>
    <property type="match status" value="1"/>
</dbReference>
<keyword evidence="2" id="KW-0539">Nucleus</keyword>
<dbReference type="RefSeq" id="XP_009689085.1">
    <property type="nucleotide sequence ID" value="XM_009690790.1"/>
</dbReference>
<keyword evidence="4" id="KW-1185">Reference proteome</keyword>
<sequence length="207" mass="23051">MVARHPNFGSYVHSFKFSDDSENPVARNLDVYASLYSKLSNVSSVVEYALNVNDYNKPSDDESQPTFDKSVKSMLDFRVLYLVIRPNLVISIDHVLHSIARALINVLNGKSVSSNLTTEVAFMMSGSSNVGKCIDNVLVSRADKSPSVLIVTISQNKLPQVSETLLDLVEGVRDDISNLHKYTRVDDILKVGLRSALGFMRFWPLLI</sequence>
<dbReference type="AlphaFoldDB" id="J7MEW8"/>
<dbReference type="OMA" id="CRIGVKR"/>
<dbReference type="GeneID" id="20713194"/>
<dbReference type="Proteomes" id="UP000003786">
    <property type="component" value="Chromosome 1"/>
</dbReference>
<evidence type="ECO:0000256" key="2">
    <source>
        <dbReference type="RuleBase" id="RU004398"/>
    </source>
</evidence>
<dbReference type="VEuPathDB" id="PiroplasmaDB:TOT_010000252"/>
<gene>
    <name evidence="3" type="ORF">TOT_010000252</name>
</gene>